<reference evidence="3" key="1">
    <citation type="submission" date="2016-11" db="EMBL/GenBank/DDBJ databases">
        <authorList>
            <person name="Shukria A."/>
            <person name="Stevens D.C."/>
        </authorList>
    </citation>
    <scope>NUCLEOTIDE SEQUENCE [LARGE SCALE GENOMIC DNA]</scope>
    <source>
        <strain evidence="3">Cbfe23</strain>
    </source>
</reference>
<sequence>MSQAAQDYFRSERAGLLFALMFAGVLVGVAVWLASSGVGFRRGLAGALVAQALLLLGTGLPLLIRDRANEARFVESSARGDESWVPTERARMKAVVDRFPGYFVGYGATLLLSGVLVLAWRNEVVRGIATGLAFFAVFALIVDDVSHRRARGYADTLHAEVTPSDAP</sequence>
<feature type="transmembrane region" description="Helical" evidence="1">
    <location>
        <begin position="44"/>
        <end position="64"/>
    </location>
</feature>
<dbReference type="EMBL" id="MPIN01000022">
    <property type="protein sequence ID" value="OJH34155.1"/>
    <property type="molecule type" value="Genomic_DNA"/>
</dbReference>
<dbReference type="STRING" id="83449.BON30_45180"/>
<keyword evidence="3" id="KW-1185">Reference proteome</keyword>
<gene>
    <name evidence="2" type="ORF">BON30_45180</name>
</gene>
<accession>A0A1L9AVW5</accession>
<feature type="transmembrane region" description="Helical" evidence="1">
    <location>
        <begin position="124"/>
        <end position="142"/>
    </location>
</feature>
<evidence type="ECO:0000313" key="3">
    <source>
        <dbReference type="Proteomes" id="UP000182229"/>
    </source>
</evidence>
<dbReference type="Proteomes" id="UP000182229">
    <property type="component" value="Unassembled WGS sequence"/>
</dbReference>
<evidence type="ECO:0000313" key="2">
    <source>
        <dbReference type="EMBL" id="OJH34155.1"/>
    </source>
</evidence>
<feature type="transmembrane region" description="Helical" evidence="1">
    <location>
        <begin position="16"/>
        <end position="38"/>
    </location>
</feature>
<dbReference type="AlphaFoldDB" id="A0A1L9AVW5"/>
<protein>
    <submittedName>
        <fullName evidence="2">Uncharacterized protein</fullName>
    </submittedName>
</protein>
<organism evidence="2 3">
    <name type="scientific">Cystobacter ferrugineus</name>
    <dbReference type="NCBI Taxonomy" id="83449"/>
    <lineage>
        <taxon>Bacteria</taxon>
        <taxon>Pseudomonadati</taxon>
        <taxon>Myxococcota</taxon>
        <taxon>Myxococcia</taxon>
        <taxon>Myxococcales</taxon>
        <taxon>Cystobacterineae</taxon>
        <taxon>Archangiaceae</taxon>
        <taxon>Cystobacter</taxon>
    </lineage>
</organism>
<reference evidence="2 3" key="2">
    <citation type="submission" date="2016-12" db="EMBL/GenBank/DDBJ databases">
        <title>Draft Genome Sequence of Cystobacter ferrugineus Strain Cbfe23.</title>
        <authorList>
            <person name="Akbar S."/>
            <person name="Dowd S.E."/>
            <person name="Stevens D.C."/>
        </authorList>
    </citation>
    <scope>NUCLEOTIDE SEQUENCE [LARGE SCALE GENOMIC DNA]</scope>
    <source>
        <strain evidence="2 3">Cbfe23</strain>
    </source>
</reference>
<keyword evidence="1" id="KW-0812">Transmembrane</keyword>
<name>A0A1L9AVW5_9BACT</name>
<keyword evidence="1" id="KW-1133">Transmembrane helix</keyword>
<dbReference type="RefSeq" id="WP_071904837.1">
    <property type="nucleotide sequence ID" value="NZ_MPIN01000022.1"/>
</dbReference>
<evidence type="ECO:0000256" key="1">
    <source>
        <dbReference type="SAM" id="Phobius"/>
    </source>
</evidence>
<keyword evidence="1" id="KW-0472">Membrane</keyword>
<feature type="transmembrane region" description="Helical" evidence="1">
    <location>
        <begin position="99"/>
        <end position="118"/>
    </location>
</feature>
<comment type="caution">
    <text evidence="2">The sequence shown here is derived from an EMBL/GenBank/DDBJ whole genome shotgun (WGS) entry which is preliminary data.</text>
</comment>
<proteinExistence type="predicted"/>